<dbReference type="PANTHER" id="PTHR40630">
    <property type="entry name" value="POSSIBLE DNA-BINDING PROTEIN"/>
    <property type="match status" value="1"/>
</dbReference>
<dbReference type="GO" id="GO:0016592">
    <property type="term" value="C:mediator complex"/>
    <property type="evidence" value="ECO:0007669"/>
    <property type="project" value="InterPro"/>
</dbReference>
<evidence type="ECO:0000313" key="7">
    <source>
        <dbReference type="EMBL" id="WFD37618.1"/>
    </source>
</evidence>
<evidence type="ECO:0000256" key="5">
    <source>
        <dbReference type="ARBA" id="ARBA00023242"/>
    </source>
</evidence>
<feature type="compositionally biased region" description="Low complexity" evidence="6">
    <location>
        <begin position="140"/>
        <end position="151"/>
    </location>
</feature>
<comment type="subcellular location">
    <subcellularLocation>
        <location evidence="1">Nucleus</location>
    </subcellularLocation>
</comment>
<dbReference type="GO" id="GO:0003712">
    <property type="term" value="F:transcription coregulator activity"/>
    <property type="evidence" value="ECO:0007669"/>
    <property type="project" value="InterPro"/>
</dbReference>
<gene>
    <name evidence="7" type="ORF">MJAP1_000565</name>
</gene>
<evidence type="ECO:0000256" key="4">
    <source>
        <dbReference type="ARBA" id="ARBA00023163"/>
    </source>
</evidence>
<protein>
    <recommendedName>
        <fullName evidence="9">Mediator of RNA polymerase II transcription subunit 22</fullName>
    </recommendedName>
</protein>
<evidence type="ECO:0000256" key="6">
    <source>
        <dbReference type="SAM" id="MobiDB-lite"/>
    </source>
</evidence>
<feature type="region of interest" description="Disordered" evidence="6">
    <location>
        <begin position="140"/>
        <end position="161"/>
    </location>
</feature>
<evidence type="ECO:0000256" key="3">
    <source>
        <dbReference type="ARBA" id="ARBA00023015"/>
    </source>
</evidence>
<evidence type="ECO:0008006" key="9">
    <source>
        <dbReference type="Google" id="ProtNLM"/>
    </source>
</evidence>
<proteinExistence type="inferred from homology"/>
<keyword evidence="8" id="KW-1185">Reference proteome</keyword>
<reference evidence="7" key="1">
    <citation type="submission" date="2023-03" db="EMBL/GenBank/DDBJ databases">
        <title>Mating type loci evolution in Malassezia.</title>
        <authorList>
            <person name="Coelho M.A."/>
        </authorList>
    </citation>
    <scope>NUCLEOTIDE SEQUENCE</scope>
    <source>
        <strain evidence="7">CBS 9431</strain>
    </source>
</reference>
<organism evidence="7 8">
    <name type="scientific">Malassezia japonica</name>
    <dbReference type="NCBI Taxonomy" id="223818"/>
    <lineage>
        <taxon>Eukaryota</taxon>
        <taxon>Fungi</taxon>
        <taxon>Dikarya</taxon>
        <taxon>Basidiomycota</taxon>
        <taxon>Ustilaginomycotina</taxon>
        <taxon>Malasseziomycetes</taxon>
        <taxon>Malasseziales</taxon>
        <taxon>Malasseziaceae</taxon>
        <taxon>Malassezia</taxon>
    </lineage>
</organism>
<accession>A0AAF0J8T8</accession>
<evidence type="ECO:0000313" key="8">
    <source>
        <dbReference type="Proteomes" id="UP001217754"/>
    </source>
</evidence>
<keyword evidence="5" id="KW-0539">Nucleus</keyword>
<dbReference type="EMBL" id="CP119958">
    <property type="protein sequence ID" value="WFD37618.1"/>
    <property type="molecule type" value="Genomic_DNA"/>
</dbReference>
<dbReference type="Pfam" id="PF06179">
    <property type="entry name" value="Med22"/>
    <property type="match status" value="1"/>
</dbReference>
<dbReference type="GeneID" id="85224214"/>
<dbReference type="InterPro" id="IPR021487">
    <property type="entry name" value="DUF3140"/>
</dbReference>
<evidence type="ECO:0000256" key="2">
    <source>
        <dbReference type="ARBA" id="ARBA00005942"/>
    </source>
</evidence>
<evidence type="ECO:0000256" key="1">
    <source>
        <dbReference type="ARBA" id="ARBA00004123"/>
    </source>
</evidence>
<dbReference type="GO" id="GO:0006357">
    <property type="term" value="P:regulation of transcription by RNA polymerase II"/>
    <property type="evidence" value="ECO:0007669"/>
    <property type="project" value="InterPro"/>
</dbReference>
<comment type="similarity">
    <text evidence="2">Belongs to the Mediator complex subunit 22 family.</text>
</comment>
<name>A0AAF0J8T8_9BASI</name>
<dbReference type="Proteomes" id="UP001217754">
    <property type="component" value="Chromosome 1"/>
</dbReference>
<keyword evidence="3" id="KW-0805">Transcription regulation</keyword>
<sequence>MAEASRHPAPEPEAHAGNTAHLDALEEAVNKRIDADVETLMDNYKEIINLSRIGGKDHFDVSRESFQLETRADSMVRAAQSLYLLSDSLKLSLLLSQSQMSDARNSEAETLLRDTDAYKRECSELLAGYWLPGAQSGAEDAAPAVATPAAAHEPMDDGEAA</sequence>
<dbReference type="InterPro" id="IPR009332">
    <property type="entry name" value="Med22"/>
</dbReference>
<dbReference type="AlphaFoldDB" id="A0AAF0J8T8"/>
<dbReference type="RefSeq" id="XP_060120515.1">
    <property type="nucleotide sequence ID" value="XM_060264532.1"/>
</dbReference>
<dbReference type="PANTHER" id="PTHR40630:SF1">
    <property type="entry name" value="DNA-BINDING PROTEIN"/>
    <property type="match status" value="1"/>
</dbReference>
<keyword evidence="4" id="KW-0804">Transcription</keyword>